<name>A0A7V5NX77_9PROT</name>
<gene>
    <name evidence="3" type="ORF">ENK01_03320</name>
</gene>
<accession>A0A7V5NX77</accession>
<comment type="caution">
    <text evidence="3">The sequence shown here is derived from an EMBL/GenBank/DDBJ whole genome shotgun (WGS) entry which is preliminary data.</text>
</comment>
<evidence type="ECO:0000313" key="3">
    <source>
        <dbReference type="EMBL" id="HHI88961.1"/>
    </source>
</evidence>
<dbReference type="InterPro" id="IPR025195">
    <property type="entry name" value="GTA_TIM_dom"/>
</dbReference>
<feature type="non-terminal residue" evidence="3">
    <location>
        <position position="1074"/>
    </location>
</feature>
<evidence type="ECO:0000259" key="1">
    <source>
        <dbReference type="Pfam" id="PF13547"/>
    </source>
</evidence>
<dbReference type="SUPFAM" id="SSF51445">
    <property type="entry name" value="(Trans)glycosidases"/>
    <property type="match status" value="1"/>
</dbReference>
<dbReference type="AlphaFoldDB" id="A0A7V5NX77"/>
<feature type="domain" description="Tip attachment protein J" evidence="2">
    <location>
        <begin position="794"/>
        <end position="952"/>
    </location>
</feature>
<evidence type="ECO:0008006" key="4">
    <source>
        <dbReference type="Google" id="ProtNLM"/>
    </source>
</evidence>
<dbReference type="Pfam" id="PF13547">
    <property type="entry name" value="GTA_TIM"/>
    <property type="match status" value="1"/>
</dbReference>
<evidence type="ECO:0000259" key="2">
    <source>
        <dbReference type="Pfam" id="PF13550"/>
    </source>
</evidence>
<reference evidence="3" key="1">
    <citation type="journal article" date="2020" name="mSystems">
        <title>Genome- and Community-Level Interaction Insights into Carbon Utilization and Element Cycling Functions of Hydrothermarchaeota in Hydrothermal Sediment.</title>
        <authorList>
            <person name="Zhou Z."/>
            <person name="Liu Y."/>
            <person name="Xu W."/>
            <person name="Pan J."/>
            <person name="Luo Z.H."/>
            <person name="Li M."/>
        </authorList>
    </citation>
    <scope>NUCLEOTIDE SEQUENCE [LARGE SCALE GENOMIC DNA]</scope>
    <source>
        <strain evidence="3">HyVt-538</strain>
    </source>
</reference>
<sequence>MSNLIVSGAKSAAAALVRSGGRNAGRILLKTATRVGLNYAKGALRRALDTRVFEGPRLESLHITGSTDGAPMPRAFGRVRLGGQVIWAARLKEHVSTHSVGGKGGPKRRDYSYTLSFAVGLCEGVIDDIGRIWAGGRPLETRDLNMRLYKGTGDQQPDPLIAEIEGAQAPSFRGTAYVVFEDMPVDDFGARLPQLSFEVFRRPARTDNRPRLEELVTGVDLIPGSGEFAYGTSIVEERLGPGASRAINMNNLSGLADMELALDQLAARLPNCRHVSLVVSWYGDDLRAGQCRLRPGIESRTRIELGTDWAVGSRTRQDAWLISQDAQGRPVFGGTPSDASVVEAVRALKARGFSVTFYPFIMLDIPPGNPLPNPYGGATQPVFPWRGRISCDPAPGTNGTADKTASARAQLDSFFGTCQISDFTTSGETVSWSGPDQESYRRMILHYAHLMKAAGGVDAFLIGSEMRGLTMVRDDLDAYPAVSRLRLLAADVRAVLGPDTGLSYAADWSEYFGHHPQDGSGDVRFHLDPLWADTHIDAVGIDAYFPLSDWRDTPDHLDRAVAGSIYEKAYLMANVEGGEGYDWYYASQADRDNQVRTPITDGAHNKPWVFRYKDVKSWWANPHYERIGGVEQNTPTAWQPQSKPVWFTEIGCPAIDKGANQPNVFWDPKSSESYAPYSSTGNRDDLIQRRYLEAFLSYWQADNGQNPVSSVYGGPMVDLSHMHIWCWDGRPWPDYPARRDVWSDGANWQTGHWISGRTGLVSLADMVSEIVQATAAPAPDVSGLSGMIGGYVIDRPMSARAALEDLAIVYGFEMIERAGQLVFLSHKTRTDISLSSAHLLAAGNAERLVHVRTDRTALPEDVRLDYIDGARDYQRAHILARNKVSDRPHSLDMALPVVLDEGQARVLAGFVLDQLLNSAQTLDFRLPPAFGQIEIGDIVELETVGGQWRIAGTGDGMDAGGVRLVHAQRLAGAPPHLNTLPTPAHPQPVNWVGKPEVILLDCVNLDGSVQAGPERGGPLLGVQIAPFARTVVAGPDGTEVELNTPIAAGTLLSAFDPGPVGRMNYAGVVDLHLP</sequence>
<organism evidence="3">
    <name type="scientific">Hellea balneolensis</name>
    <dbReference type="NCBI Taxonomy" id="287478"/>
    <lineage>
        <taxon>Bacteria</taxon>
        <taxon>Pseudomonadati</taxon>
        <taxon>Pseudomonadota</taxon>
        <taxon>Alphaproteobacteria</taxon>
        <taxon>Maricaulales</taxon>
        <taxon>Robiginitomaculaceae</taxon>
        <taxon>Hellea</taxon>
    </lineage>
</organism>
<dbReference type="Proteomes" id="UP000885806">
    <property type="component" value="Unassembled WGS sequence"/>
</dbReference>
<dbReference type="InterPro" id="IPR032876">
    <property type="entry name" value="J_dom"/>
</dbReference>
<proteinExistence type="predicted"/>
<dbReference type="CDD" id="cd19607">
    <property type="entry name" value="GTA_TIM-barrel-like"/>
    <property type="match status" value="1"/>
</dbReference>
<dbReference type="EMBL" id="DROP01000223">
    <property type="protein sequence ID" value="HHI88961.1"/>
    <property type="molecule type" value="Genomic_DNA"/>
</dbReference>
<dbReference type="InterPro" id="IPR017853">
    <property type="entry name" value="GH"/>
</dbReference>
<protein>
    <recommendedName>
        <fullName evidence="4">Host specificity protein</fullName>
    </recommendedName>
</protein>
<dbReference type="Pfam" id="PF13550">
    <property type="entry name" value="Phage-tail_3"/>
    <property type="match status" value="1"/>
</dbReference>
<dbReference type="Gene3D" id="3.20.20.80">
    <property type="entry name" value="Glycosidases"/>
    <property type="match status" value="1"/>
</dbReference>
<feature type="domain" description="GTA TIM-barrel-like" evidence="1">
    <location>
        <begin position="439"/>
        <end position="736"/>
    </location>
</feature>